<dbReference type="PANTHER" id="PTHR43713">
    <property type="entry name" value="GLUTAMATE-1-SEMIALDEHYDE 2,1-AMINOMUTASE"/>
    <property type="match status" value="1"/>
</dbReference>
<comment type="cofactor">
    <cofactor evidence="1">
        <name>pyridoxal 5'-phosphate</name>
        <dbReference type="ChEBI" id="CHEBI:597326"/>
    </cofactor>
</comment>
<dbReference type="KEGG" id="shl:Shal_2957"/>
<keyword evidence="2 3" id="KW-0663">Pyridoxal phosphate</keyword>
<dbReference type="GO" id="GO:0030170">
    <property type="term" value="F:pyridoxal phosphate binding"/>
    <property type="evidence" value="ECO:0007669"/>
    <property type="project" value="InterPro"/>
</dbReference>
<evidence type="ECO:0000256" key="4">
    <source>
        <dbReference type="SAM" id="MobiDB-lite"/>
    </source>
</evidence>
<dbReference type="AlphaFoldDB" id="B0TNJ2"/>
<evidence type="ECO:0000256" key="1">
    <source>
        <dbReference type="ARBA" id="ARBA00001933"/>
    </source>
</evidence>
<dbReference type="InterPro" id="IPR015422">
    <property type="entry name" value="PyrdxlP-dep_Trfase_small"/>
</dbReference>
<gene>
    <name evidence="5" type="ordered locus">Shal_2957</name>
</gene>
<proteinExistence type="inferred from homology"/>
<dbReference type="STRING" id="458817.Shal_2957"/>
<dbReference type="EMBL" id="CP000931">
    <property type="protein sequence ID" value="ABZ77506.1"/>
    <property type="molecule type" value="Genomic_DNA"/>
</dbReference>
<feature type="region of interest" description="Disordered" evidence="4">
    <location>
        <begin position="1"/>
        <end position="26"/>
    </location>
</feature>
<evidence type="ECO:0000256" key="2">
    <source>
        <dbReference type="ARBA" id="ARBA00022898"/>
    </source>
</evidence>
<dbReference type="InterPro" id="IPR015424">
    <property type="entry name" value="PyrdxlP-dep_Trfase"/>
</dbReference>
<evidence type="ECO:0000313" key="6">
    <source>
        <dbReference type="Proteomes" id="UP000001317"/>
    </source>
</evidence>
<evidence type="ECO:0000313" key="5">
    <source>
        <dbReference type="EMBL" id="ABZ77506.1"/>
    </source>
</evidence>
<dbReference type="eggNOG" id="COG0001">
    <property type="taxonomic scope" value="Bacteria"/>
</dbReference>
<reference evidence="5" key="1">
    <citation type="submission" date="2008-01" db="EMBL/GenBank/DDBJ databases">
        <title>Complete sequence of Shewanella halifaxensis HAW-EB4.</title>
        <authorList>
            <consortium name="US DOE Joint Genome Institute"/>
            <person name="Copeland A."/>
            <person name="Lucas S."/>
            <person name="Lapidus A."/>
            <person name="Glavina del Rio T."/>
            <person name="Dalin E."/>
            <person name="Tice H."/>
            <person name="Bruce D."/>
            <person name="Goodwin L."/>
            <person name="Pitluck S."/>
            <person name="Sims D."/>
            <person name="Brettin T."/>
            <person name="Detter J.C."/>
            <person name="Han C."/>
            <person name="Kuske C.R."/>
            <person name="Schmutz J."/>
            <person name="Larimer F."/>
            <person name="Land M."/>
            <person name="Hauser L."/>
            <person name="Kyrpides N."/>
            <person name="Kim E."/>
            <person name="Zhao J.-S."/>
            <person name="Richardson P."/>
        </authorList>
    </citation>
    <scope>NUCLEOTIDE SEQUENCE [LARGE SCALE GENOMIC DNA]</scope>
    <source>
        <strain evidence="5">HAW-EB4</strain>
    </source>
</reference>
<name>B0TNJ2_SHEHH</name>
<sequence length="468" mass="50493">MMSAIKQKHDENSNPTETRTETEADRSAKLYQKALKLMPGGCSRNTVLRKPNPLYAESAAGCLVTDIEGTQRVDFANNMAALIHGHAHPEITRQVTEQLQKGSAFTLATEVEIDYAEHLCGRNSGFDKIRFVNSGTEAVMSCLKASRAYTGRAKIAKVEGAYHGLYDYAEVSQTASPATWGEVSSPNSVPVAFGTPQAALDDVVVIPFNDVPRAIAILDKHKDELACVLVDLLPHRVGLIPASTEFVVVLREWTEKNGALLVFDEVITFRNGYGGAQDSYPVTPDLTAMGKMIGGGFPVGALAGKSDIMDVMNPLNDKVLFPHSGTFSANPVTMVAGLSAMRLFDREAVTKLNAQGDKLRAMITDAITQANVPVCVTGAGSMFRIHMKSTPPANYRDAFASPQEAKLMTALVDHLFDNGFMMINTCSGTLSTVMTDRELSHFAEVLLAGLNSLKPQFDALKSSATLTE</sequence>
<dbReference type="RefSeq" id="WP_012278033.1">
    <property type="nucleotide sequence ID" value="NC_010334.1"/>
</dbReference>
<feature type="compositionally biased region" description="Basic and acidic residues" evidence="4">
    <location>
        <begin position="7"/>
        <end position="26"/>
    </location>
</feature>
<dbReference type="HOGENOM" id="CLU_016922_1_2_6"/>
<dbReference type="Pfam" id="PF00202">
    <property type="entry name" value="Aminotran_3"/>
    <property type="match status" value="1"/>
</dbReference>
<dbReference type="OrthoDB" id="9801052at2"/>
<keyword evidence="5" id="KW-0808">Transferase</keyword>
<protein>
    <submittedName>
        <fullName evidence="5">Aminotransferase class-III</fullName>
    </submittedName>
</protein>
<evidence type="ECO:0000256" key="3">
    <source>
        <dbReference type="RuleBase" id="RU003560"/>
    </source>
</evidence>
<dbReference type="SUPFAM" id="SSF53383">
    <property type="entry name" value="PLP-dependent transferases"/>
    <property type="match status" value="1"/>
</dbReference>
<dbReference type="PANTHER" id="PTHR43713:SF3">
    <property type="entry name" value="GLUTAMATE-1-SEMIALDEHYDE 2,1-AMINOMUTASE 1, CHLOROPLASTIC-RELATED"/>
    <property type="match status" value="1"/>
</dbReference>
<accession>B0TNJ2</accession>
<comment type="similarity">
    <text evidence="3">Belongs to the class-III pyridoxal-phosphate-dependent aminotransferase family.</text>
</comment>
<dbReference type="Proteomes" id="UP000001317">
    <property type="component" value="Chromosome"/>
</dbReference>
<dbReference type="GO" id="GO:0008483">
    <property type="term" value="F:transaminase activity"/>
    <property type="evidence" value="ECO:0007669"/>
    <property type="project" value="UniProtKB-KW"/>
</dbReference>
<dbReference type="InterPro" id="IPR005814">
    <property type="entry name" value="Aminotrans_3"/>
</dbReference>
<keyword evidence="5" id="KW-0032">Aminotransferase</keyword>
<organism evidence="5 6">
    <name type="scientific">Shewanella halifaxensis (strain HAW-EB4)</name>
    <dbReference type="NCBI Taxonomy" id="458817"/>
    <lineage>
        <taxon>Bacteria</taxon>
        <taxon>Pseudomonadati</taxon>
        <taxon>Pseudomonadota</taxon>
        <taxon>Gammaproteobacteria</taxon>
        <taxon>Alteromonadales</taxon>
        <taxon>Shewanellaceae</taxon>
        <taxon>Shewanella</taxon>
    </lineage>
</organism>
<dbReference type="Gene3D" id="3.90.1150.10">
    <property type="entry name" value="Aspartate Aminotransferase, domain 1"/>
    <property type="match status" value="1"/>
</dbReference>
<dbReference type="Gene3D" id="3.40.640.10">
    <property type="entry name" value="Type I PLP-dependent aspartate aminotransferase-like (Major domain)"/>
    <property type="match status" value="1"/>
</dbReference>
<dbReference type="CDD" id="cd00610">
    <property type="entry name" value="OAT_like"/>
    <property type="match status" value="1"/>
</dbReference>
<dbReference type="InterPro" id="IPR015421">
    <property type="entry name" value="PyrdxlP-dep_Trfase_major"/>
</dbReference>
<keyword evidence="6" id="KW-1185">Reference proteome</keyword>